<gene>
    <name evidence="12" type="primary">LOC113464246</name>
</gene>
<feature type="transmembrane region" description="Helical" evidence="10">
    <location>
        <begin position="34"/>
        <end position="51"/>
    </location>
</feature>
<evidence type="ECO:0000256" key="2">
    <source>
        <dbReference type="ARBA" id="ARBA00022475"/>
    </source>
</evidence>
<comment type="caution">
    <text evidence="10">Lacks conserved residue(s) required for the propagation of feature annotation.</text>
</comment>
<evidence type="ECO:0000256" key="4">
    <source>
        <dbReference type="ARBA" id="ARBA00022692"/>
    </source>
</evidence>
<keyword evidence="8 10" id="KW-0675">Receptor</keyword>
<evidence type="ECO:0000256" key="7">
    <source>
        <dbReference type="ARBA" id="ARBA00023136"/>
    </source>
</evidence>
<dbReference type="GO" id="GO:0005549">
    <property type="term" value="F:odorant binding"/>
    <property type="evidence" value="ECO:0007669"/>
    <property type="project" value="InterPro"/>
</dbReference>
<dbReference type="AlphaFoldDB" id="A0AAJ7WA59"/>
<dbReference type="PANTHER" id="PTHR21137:SF35">
    <property type="entry name" value="ODORANT RECEPTOR 19A-RELATED"/>
    <property type="match status" value="1"/>
</dbReference>
<feature type="transmembrane region" description="Helical" evidence="10">
    <location>
        <begin position="252"/>
        <end position="273"/>
    </location>
</feature>
<sequence>MDVFDKQYRTYRLILSAVGLWPYDKSMYQTVRRIIVFTILFSFPTFQILSIIKSKVTLERYIVLLASISPWLLFCVRYVGFIDCISLMKYFFEMIRTEEKRLKDSTEVQILMKYIDDSTRIIFIFLGICCTMVILVSAFCFIPMMLDVIRPSNESRVSALSYVTEISSEQPGYIVMLNMEWIGILIIGSLSIISTESALIIIIYYICALLRITRYRIRNAIINASKDRSNFNYRDFHSAVNLHVRAMKYIDFATNGMTVWYFIAVAFVILSFALSLQRLFQSIMILGSPIDTLISVIYFIVHLTFMFANNYCGEMLLNHSLDIFIESYNSTWYLIPLKAKKLLLFIMTRSSVESVANLFGLFEPCNRGFATMMNSSFSYFTLMCAFQ</sequence>
<dbReference type="GeneID" id="113464246"/>
<evidence type="ECO:0000256" key="9">
    <source>
        <dbReference type="ARBA" id="ARBA00023224"/>
    </source>
</evidence>
<dbReference type="Pfam" id="PF02949">
    <property type="entry name" value="7tm_6"/>
    <property type="match status" value="1"/>
</dbReference>
<dbReference type="GO" id="GO:0007165">
    <property type="term" value="P:signal transduction"/>
    <property type="evidence" value="ECO:0007669"/>
    <property type="project" value="UniProtKB-KW"/>
</dbReference>
<keyword evidence="9 10" id="KW-0807">Transducer</keyword>
<dbReference type="KEGG" id="ccal:113464246"/>
<evidence type="ECO:0000256" key="1">
    <source>
        <dbReference type="ARBA" id="ARBA00004651"/>
    </source>
</evidence>
<name>A0AAJ7WA59_9HYME</name>
<evidence type="ECO:0000256" key="10">
    <source>
        <dbReference type="RuleBase" id="RU351113"/>
    </source>
</evidence>
<keyword evidence="4 10" id="KW-0812">Transmembrane</keyword>
<feature type="transmembrane region" description="Helical" evidence="10">
    <location>
        <begin position="121"/>
        <end position="146"/>
    </location>
</feature>
<dbReference type="InterPro" id="IPR004117">
    <property type="entry name" value="7tm6_olfct_rcpt"/>
</dbReference>
<feature type="transmembrane region" description="Helical" evidence="10">
    <location>
        <begin position="279"/>
        <end position="301"/>
    </location>
</feature>
<keyword evidence="3 10" id="KW-0716">Sensory transduction</keyword>
<evidence type="ECO:0000256" key="5">
    <source>
        <dbReference type="ARBA" id="ARBA00022725"/>
    </source>
</evidence>
<dbReference type="PANTHER" id="PTHR21137">
    <property type="entry name" value="ODORANT RECEPTOR"/>
    <property type="match status" value="1"/>
</dbReference>
<keyword evidence="7 10" id="KW-0472">Membrane</keyword>
<evidence type="ECO:0000256" key="8">
    <source>
        <dbReference type="ARBA" id="ARBA00023170"/>
    </source>
</evidence>
<comment type="subcellular location">
    <subcellularLocation>
        <location evidence="1 10">Cell membrane</location>
        <topology evidence="1 10">Multi-pass membrane protein</topology>
    </subcellularLocation>
</comment>
<keyword evidence="2" id="KW-1003">Cell membrane</keyword>
<reference evidence="12" key="1">
    <citation type="submission" date="2025-08" db="UniProtKB">
        <authorList>
            <consortium name="RefSeq"/>
        </authorList>
    </citation>
    <scope>IDENTIFICATION</scope>
    <source>
        <tissue evidence="12">Whole body</tissue>
    </source>
</reference>
<evidence type="ECO:0000313" key="11">
    <source>
        <dbReference type="Proteomes" id="UP000694925"/>
    </source>
</evidence>
<protein>
    <recommendedName>
        <fullName evidence="10">Odorant receptor</fullName>
    </recommendedName>
</protein>
<dbReference type="GO" id="GO:0005886">
    <property type="term" value="C:plasma membrane"/>
    <property type="evidence" value="ECO:0007669"/>
    <property type="project" value="UniProtKB-SubCell"/>
</dbReference>
<keyword evidence="11" id="KW-1185">Reference proteome</keyword>
<dbReference type="RefSeq" id="XP_026668857.1">
    <property type="nucleotide sequence ID" value="XM_026813056.1"/>
</dbReference>
<feature type="transmembrane region" description="Helical" evidence="10">
    <location>
        <begin position="181"/>
        <end position="207"/>
    </location>
</feature>
<keyword evidence="5 10" id="KW-0552">Olfaction</keyword>
<keyword evidence="6 10" id="KW-1133">Transmembrane helix</keyword>
<accession>A0AAJ7WA59</accession>
<dbReference type="Proteomes" id="UP000694925">
    <property type="component" value="Unplaced"/>
</dbReference>
<evidence type="ECO:0000313" key="12">
    <source>
        <dbReference type="RefSeq" id="XP_026668857.1"/>
    </source>
</evidence>
<evidence type="ECO:0000256" key="3">
    <source>
        <dbReference type="ARBA" id="ARBA00022606"/>
    </source>
</evidence>
<comment type="similarity">
    <text evidence="10">Belongs to the insect chemoreceptor superfamily. Heteromeric odorant receptor channel (TC 1.A.69) family.</text>
</comment>
<proteinExistence type="inferred from homology"/>
<organism evidence="11 12">
    <name type="scientific">Ceratina calcarata</name>
    <dbReference type="NCBI Taxonomy" id="156304"/>
    <lineage>
        <taxon>Eukaryota</taxon>
        <taxon>Metazoa</taxon>
        <taxon>Ecdysozoa</taxon>
        <taxon>Arthropoda</taxon>
        <taxon>Hexapoda</taxon>
        <taxon>Insecta</taxon>
        <taxon>Pterygota</taxon>
        <taxon>Neoptera</taxon>
        <taxon>Endopterygota</taxon>
        <taxon>Hymenoptera</taxon>
        <taxon>Apocrita</taxon>
        <taxon>Aculeata</taxon>
        <taxon>Apoidea</taxon>
        <taxon>Anthophila</taxon>
        <taxon>Apidae</taxon>
        <taxon>Ceratina</taxon>
        <taxon>Zadontomerus</taxon>
    </lineage>
</organism>
<dbReference type="GO" id="GO:0004984">
    <property type="term" value="F:olfactory receptor activity"/>
    <property type="evidence" value="ECO:0007669"/>
    <property type="project" value="InterPro"/>
</dbReference>
<evidence type="ECO:0000256" key="6">
    <source>
        <dbReference type="ARBA" id="ARBA00022989"/>
    </source>
</evidence>